<keyword evidence="3" id="KW-1185">Reference proteome</keyword>
<feature type="region of interest" description="Disordered" evidence="1">
    <location>
        <begin position="113"/>
        <end position="138"/>
    </location>
</feature>
<evidence type="ECO:0000313" key="3">
    <source>
        <dbReference type="Proteomes" id="UP000044841"/>
    </source>
</evidence>
<gene>
    <name evidence="2" type="ORF">RSOLAG22IIIB_07634</name>
</gene>
<sequence>MTMSQYYYVSELNKDNRQQLVHKTPRIEKPSRLVRFGVRLGLTKGNKSVMDAVESAYSFLSRNYEPGDQVMFVAGCCWEYDLADVVIASLYVGSGAINSDLDLKAAETLAKHLHDGTRPGDRPESHSSSGHHESPGKIPIHGVVVWVGRETRQMCKANDELKSRFSPGIEYIISYTYDRGERSCATRFDMTGGIVWREICISSGGYWGLWIHCTKHIIYWNKDWIPKWDKDDPVWTQELHSSPGGAQDHLGLRLTKPVGMYRHELRKYHRLYYGKDKFMLVWKSYHGVDESHS</sequence>
<accession>A0A0K6FPD9</accession>
<organism evidence="2 3">
    <name type="scientific">Rhizoctonia solani</name>
    <dbReference type="NCBI Taxonomy" id="456999"/>
    <lineage>
        <taxon>Eukaryota</taxon>
        <taxon>Fungi</taxon>
        <taxon>Dikarya</taxon>
        <taxon>Basidiomycota</taxon>
        <taxon>Agaricomycotina</taxon>
        <taxon>Agaricomycetes</taxon>
        <taxon>Cantharellales</taxon>
        <taxon>Ceratobasidiaceae</taxon>
        <taxon>Rhizoctonia</taxon>
    </lineage>
</organism>
<evidence type="ECO:0000256" key="1">
    <source>
        <dbReference type="SAM" id="MobiDB-lite"/>
    </source>
</evidence>
<dbReference type="Proteomes" id="UP000044841">
    <property type="component" value="Unassembled WGS sequence"/>
</dbReference>
<dbReference type="AlphaFoldDB" id="A0A0K6FPD9"/>
<feature type="compositionally biased region" description="Basic and acidic residues" evidence="1">
    <location>
        <begin position="113"/>
        <end position="135"/>
    </location>
</feature>
<proteinExistence type="predicted"/>
<dbReference type="EMBL" id="CYGV01000269">
    <property type="protein sequence ID" value="CUA67952.1"/>
    <property type="molecule type" value="Genomic_DNA"/>
</dbReference>
<reference evidence="2 3" key="1">
    <citation type="submission" date="2015-07" db="EMBL/GenBank/DDBJ databases">
        <authorList>
            <person name="Noorani M."/>
        </authorList>
    </citation>
    <scope>NUCLEOTIDE SEQUENCE [LARGE SCALE GENOMIC DNA]</scope>
    <source>
        <strain evidence="2">BBA 69670</strain>
    </source>
</reference>
<name>A0A0K6FPD9_9AGAM</name>
<evidence type="ECO:0000313" key="2">
    <source>
        <dbReference type="EMBL" id="CUA67952.1"/>
    </source>
</evidence>
<protein>
    <submittedName>
        <fullName evidence="2">Uncharacterized protein</fullName>
    </submittedName>
</protein>